<reference evidence="7 8" key="1">
    <citation type="submission" date="2016-10" db="EMBL/GenBank/DDBJ databases">
        <authorList>
            <person name="de Groot N.N."/>
        </authorList>
    </citation>
    <scope>NUCLEOTIDE SEQUENCE [LARGE SCALE GENOMIC DNA]</scope>
    <source>
        <strain evidence="7 8">A52C2</strain>
    </source>
</reference>
<dbReference type="Proteomes" id="UP000199647">
    <property type="component" value="Unassembled WGS sequence"/>
</dbReference>
<dbReference type="EMBL" id="FOFG01000002">
    <property type="protein sequence ID" value="SEQ08950.1"/>
    <property type="molecule type" value="Genomic_DNA"/>
</dbReference>
<dbReference type="SMART" id="SM00564">
    <property type="entry name" value="PQQ"/>
    <property type="match status" value="4"/>
</dbReference>
<comment type="similarity">
    <text evidence="2">Belongs to the bacterial PQQ dehydrogenase family.</text>
</comment>
<dbReference type="CDD" id="cd10280">
    <property type="entry name" value="PQQ_mGDH"/>
    <property type="match status" value="1"/>
</dbReference>
<dbReference type="PANTHER" id="PTHR32303">
    <property type="entry name" value="QUINOPROTEIN ALCOHOL DEHYDROGENASE (CYTOCHROME C)"/>
    <property type="match status" value="1"/>
</dbReference>
<evidence type="ECO:0000256" key="3">
    <source>
        <dbReference type="ARBA" id="ARBA00023002"/>
    </source>
</evidence>
<protein>
    <submittedName>
        <fullName evidence="7">Quinoprotein glucose dehydrogenase</fullName>
    </submittedName>
</protein>
<keyword evidence="5" id="KW-0472">Membrane</keyword>
<evidence type="ECO:0000259" key="6">
    <source>
        <dbReference type="Pfam" id="PF01011"/>
    </source>
</evidence>
<dbReference type="GO" id="GO:0048038">
    <property type="term" value="F:quinone binding"/>
    <property type="evidence" value="ECO:0007669"/>
    <property type="project" value="InterPro"/>
</dbReference>
<dbReference type="Pfam" id="PF01011">
    <property type="entry name" value="PQQ"/>
    <property type="match status" value="1"/>
</dbReference>
<dbReference type="InterPro" id="IPR011047">
    <property type="entry name" value="Quinoprotein_ADH-like_sf"/>
</dbReference>
<feature type="domain" description="Pyrrolo-quinoline quinone repeat" evidence="6">
    <location>
        <begin position="190"/>
        <end position="801"/>
    </location>
</feature>
<dbReference type="GO" id="GO:0008876">
    <property type="term" value="F:quinoprotein glucose dehydrogenase activity"/>
    <property type="evidence" value="ECO:0007669"/>
    <property type="project" value="TreeGrafter"/>
</dbReference>
<feature type="region of interest" description="Disordered" evidence="4">
    <location>
        <begin position="648"/>
        <end position="676"/>
    </location>
</feature>
<dbReference type="GO" id="GO:0016020">
    <property type="term" value="C:membrane"/>
    <property type="evidence" value="ECO:0007669"/>
    <property type="project" value="InterPro"/>
</dbReference>
<dbReference type="AlphaFoldDB" id="A0A1H9D665"/>
<feature type="transmembrane region" description="Helical" evidence="5">
    <location>
        <begin position="63"/>
        <end position="82"/>
    </location>
</feature>
<evidence type="ECO:0000313" key="8">
    <source>
        <dbReference type="Proteomes" id="UP000199647"/>
    </source>
</evidence>
<evidence type="ECO:0000256" key="2">
    <source>
        <dbReference type="ARBA" id="ARBA00008156"/>
    </source>
</evidence>
<evidence type="ECO:0000256" key="4">
    <source>
        <dbReference type="SAM" id="MobiDB-lite"/>
    </source>
</evidence>
<dbReference type="InterPro" id="IPR018391">
    <property type="entry name" value="PQQ_b-propeller_rpt"/>
</dbReference>
<dbReference type="NCBIfam" id="TIGR03074">
    <property type="entry name" value="PQQ_membr_DH"/>
    <property type="match status" value="1"/>
</dbReference>
<dbReference type="Gene3D" id="2.140.10.10">
    <property type="entry name" value="Quinoprotein alcohol dehydrogenase-like superfamily"/>
    <property type="match status" value="2"/>
</dbReference>
<dbReference type="RefSeq" id="WP_092495517.1">
    <property type="nucleotide sequence ID" value="NZ_FOFG01000002.1"/>
</dbReference>
<dbReference type="InterPro" id="IPR017511">
    <property type="entry name" value="PQQ_mDH"/>
</dbReference>
<gene>
    <name evidence="7" type="ORF">SAMN05216548_102363</name>
</gene>
<dbReference type="OrthoDB" id="9794322at2"/>
<comment type="cofactor">
    <cofactor evidence="1">
        <name>pyrroloquinoline quinone</name>
        <dbReference type="ChEBI" id="CHEBI:58442"/>
    </cofactor>
</comment>
<proteinExistence type="inferred from homology"/>
<evidence type="ECO:0000256" key="5">
    <source>
        <dbReference type="SAM" id="Phobius"/>
    </source>
</evidence>
<keyword evidence="5" id="KW-0812">Transmembrane</keyword>
<evidence type="ECO:0000256" key="1">
    <source>
        <dbReference type="ARBA" id="ARBA00001931"/>
    </source>
</evidence>
<organism evidence="7 8">
    <name type="scientific">Faunimonas pinastri</name>
    <dbReference type="NCBI Taxonomy" id="1855383"/>
    <lineage>
        <taxon>Bacteria</taxon>
        <taxon>Pseudomonadati</taxon>
        <taxon>Pseudomonadota</taxon>
        <taxon>Alphaproteobacteria</taxon>
        <taxon>Hyphomicrobiales</taxon>
        <taxon>Afifellaceae</taxon>
        <taxon>Faunimonas</taxon>
    </lineage>
</organism>
<feature type="transmembrane region" description="Helical" evidence="5">
    <location>
        <begin position="9"/>
        <end position="33"/>
    </location>
</feature>
<dbReference type="STRING" id="1855383.SAMN05216548_102363"/>
<dbReference type="PANTHER" id="PTHR32303:SF4">
    <property type="entry name" value="QUINOPROTEIN GLUCOSE DEHYDROGENASE"/>
    <property type="match status" value="1"/>
</dbReference>
<keyword evidence="3" id="KW-0560">Oxidoreductase</keyword>
<evidence type="ECO:0000313" key="7">
    <source>
        <dbReference type="EMBL" id="SEQ08950.1"/>
    </source>
</evidence>
<keyword evidence="5" id="KW-1133">Transmembrane helix</keyword>
<keyword evidence="8" id="KW-1185">Reference proteome</keyword>
<name>A0A1H9D665_9HYPH</name>
<dbReference type="SUPFAM" id="SSF50998">
    <property type="entry name" value="Quinoprotein alcohol dehydrogenase-like"/>
    <property type="match status" value="1"/>
</dbReference>
<feature type="transmembrane region" description="Helical" evidence="5">
    <location>
        <begin position="39"/>
        <end position="56"/>
    </location>
</feature>
<accession>A0A1H9D665</accession>
<sequence>MAARTISSIALWISGLVILLIGLLVGGAGVRLVVLGGSWYYLIAGIGILVTGALLMARRSAALWLYALVVIGTIIWAISEIGFDWWQLAPRGDIIFLLGIYLLMPWITRPLARAIPLRRTAASAAEMTARPRSLWRGAALPLAASLAIGAVVGIIALNSTYNDREGRLPTAQAGATPPATLTAEGQGDDWRAYGHSSFGDKYSPLNQITPDNAGQLKIAWTFHTGDQKQPSDPVETTYELTPIKIGDTVYICTPHDWAIALDAETGQQKWKYDPKITERKNLQHLTCRGVSYHDENTGVGAASSAAPGGECPARIFLPTADARLIALDAKTGQPCAGFGQNGVVDLMVGMPDAQRLVGEYYSTSPPVVTRNLVIVAGEVTDNYSTHEPSGVVRAYDVNTGALVWNFDTGNPDATSPLAPGQSYTLNSPNSWIVSSVDEALGLVYIPYGNQTPDQWGGNRGPNTERFASSVTALDVNTGKVRWVYQTVHHDLWDMDVPAQPSLIDLDTANGRVPALVQATKRGDLYVLDRRTGQPIVPVEERPVPQGAGKGDHTAPTQPFSALTLLSNPLVRERDMWGATMFDQLACRIQFRSMRYDGMFTPPSEKGSLVFPGNFGVIDWGGISVDPVRQIAFANPDHMAFVDRLVPREKKPQSGNDQDVQRPAGGSDVQGSSEGGANPMFGSPYSVELNAFLSPLGFPCQAPPWGYIAGVDLRSGKVVYQHKNGTVRDLSPIPLPFKMGVPSLGGPIITGGGVAFLTSTLDYYIRAYDVTDGRQLWEDRLPAGAQATPMSYRSAASGRQFVVVMAGGHGSLGTKLGDSLIAYALPKS</sequence>
<feature type="region of interest" description="Disordered" evidence="4">
    <location>
        <begin position="539"/>
        <end position="558"/>
    </location>
</feature>
<feature type="transmembrane region" description="Helical" evidence="5">
    <location>
        <begin position="94"/>
        <end position="112"/>
    </location>
</feature>
<dbReference type="InterPro" id="IPR002372">
    <property type="entry name" value="PQQ_rpt_dom"/>
</dbReference>
<feature type="transmembrane region" description="Helical" evidence="5">
    <location>
        <begin position="133"/>
        <end position="157"/>
    </location>
</feature>